<dbReference type="GO" id="GO:0047429">
    <property type="term" value="F:nucleoside triphosphate diphosphatase activity"/>
    <property type="evidence" value="ECO:0007669"/>
    <property type="project" value="InterPro"/>
</dbReference>
<dbReference type="EMBL" id="RXIC02000021">
    <property type="protein sequence ID" value="KAB1220634.1"/>
    <property type="molecule type" value="Genomic_DNA"/>
</dbReference>
<evidence type="ECO:0008006" key="4">
    <source>
        <dbReference type="Google" id="ProtNLM"/>
    </source>
</evidence>
<dbReference type="Pfam" id="PF02545">
    <property type="entry name" value="Maf"/>
    <property type="match status" value="1"/>
</dbReference>
<evidence type="ECO:0000256" key="1">
    <source>
        <dbReference type="ARBA" id="ARBA00022801"/>
    </source>
</evidence>
<dbReference type="PANTHER" id="PTHR43213:SF14">
    <property type="entry name" value="MAF-LIKE PROTEIN"/>
    <property type="match status" value="1"/>
</dbReference>
<comment type="caution">
    <text evidence="2">The sequence shown here is derived from an EMBL/GenBank/DDBJ whole genome shotgun (WGS) entry which is preliminary data.</text>
</comment>
<dbReference type="PIRSF" id="PIRSF006305">
    <property type="entry name" value="Maf"/>
    <property type="match status" value="1"/>
</dbReference>
<organism evidence="2 3">
    <name type="scientific">Morella rubra</name>
    <name type="common">Chinese bayberry</name>
    <dbReference type="NCBI Taxonomy" id="262757"/>
    <lineage>
        <taxon>Eukaryota</taxon>
        <taxon>Viridiplantae</taxon>
        <taxon>Streptophyta</taxon>
        <taxon>Embryophyta</taxon>
        <taxon>Tracheophyta</taxon>
        <taxon>Spermatophyta</taxon>
        <taxon>Magnoliopsida</taxon>
        <taxon>eudicotyledons</taxon>
        <taxon>Gunneridae</taxon>
        <taxon>Pentapetalae</taxon>
        <taxon>rosids</taxon>
        <taxon>fabids</taxon>
        <taxon>Fagales</taxon>
        <taxon>Myricaceae</taxon>
        <taxon>Morella</taxon>
    </lineage>
</organism>
<dbReference type="FunFam" id="3.90.950.10:FF:000008">
    <property type="entry name" value="Maf-like protein, expressed"/>
    <property type="match status" value="1"/>
</dbReference>
<dbReference type="InterPro" id="IPR029001">
    <property type="entry name" value="ITPase-like_fam"/>
</dbReference>
<sequence>MEANTSPFKIILGSSSKSRRTILAEMGYEFTILTADIDEKGIRKEKPEDLVMALAEAKADAVISKLHTVNNQVRGDEQTILISADTAEAILQRLPIGDYVKDAEPTLLLTCDQVVVYEGAVREKPSSKEEARQFLKDYSGGHAATVGSVLVTNLKTGFRKGEWDRVEIYFQEIPDEIIEKVVEEGIVLNVAGGLIIEHPLILPFVKQVVGTTDSVMGLPKALTEKLMREATADI</sequence>
<dbReference type="Gene3D" id="3.90.950.10">
    <property type="match status" value="2"/>
</dbReference>
<evidence type="ECO:0000313" key="2">
    <source>
        <dbReference type="EMBL" id="KAB1220634.1"/>
    </source>
</evidence>
<dbReference type="HAMAP" id="MF_00528">
    <property type="entry name" value="Maf"/>
    <property type="match status" value="1"/>
</dbReference>
<accession>A0A6A1W5U8</accession>
<evidence type="ECO:0000313" key="3">
    <source>
        <dbReference type="Proteomes" id="UP000516437"/>
    </source>
</evidence>
<gene>
    <name evidence="2" type="ORF">CJ030_MR3G009416</name>
</gene>
<dbReference type="AlphaFoldDB" id="A0A6A1W5U8"/>
<dbReference type="OrthoDB" id="10267058at2759"/>
<reference evidence="2 3" key="1">
    <citation type="journal article" date="2019" name="Plant Biotechnol. J.">
        <title>The red bayberry genome and genetic basis of sex determination.</title>
        <authorList>
            <person name="Jia H.M."/>
            <person name="Jia H.J."/>
            <person name="Cai Q.L."/>
            <person name="Wang Y."/>
            <person name="Zhao H.B."/>
            <person name="Yang W.F."/>
            <person name="Wang G.Y."/>
            <person name="Li Y.H."/>
            <person name="Zhan D.L."/>
            <person name="Shen Y.T."/>
            <person name="Niu Q.F."/>
            <person name="Chang L."/>
            <person name="Qiu J."/>
            <person name="Zhao L."/>
            <person name="Xie H.B."/>
            <person name="Fu W.Y."/>
            <person name="Jin J."/>
            <person name="Li X.W."/>
            <person name="Jiao Y."/>
            <person name="Zhou C.C."/>
            <person name="Tu T."/>
            <person name="Chai C.Y."/>
            <person name="Gao J.L."/>
            <person name="Fan L.J."/>
            <person name="van de Weg E."/>
            <person name="Wang J.Y."/>
            <person name="Gao Z.S."/>
        </authorList>
    </citation>
    <scope>NUCLEOTIDE SEQUENCE [LARGE SCALE GENOMIC DNA]</scope>
    <source>
        <tissue evidence="2">Leaves</tissue>
    </source>
</reference>
<dbReference type="Proteomes" id="UP000516437">
    <property type="component" value="Chromosome 3"/>
</dbReference>
<name>A0A6A1W5U8_9ROSI</name>
<dbReference type="PANTHER" id="PTHR43213">
    <property type="entry name" value="BIFUNCTIONAL DTTP/UTP PYROPHOSPHATASE/METHYLTRANSFERASE PROTEIN-RELATED"/>
    <property type="match status" value="1"/>
</dbReference>
<dbReference type="InterPro" id="IPR003697">
    <property type="entry name" value="Maf-like"/>
</dbReference>
<protein>
    <recommendedName>
        <fullName evidence="4">Maf-like protein</fullName>
    </recommendedName>
</protein>
<keyword evidence="1" id="KW-0378">Hydrolase</keyword>
<keyword evidence="3" id="KW-1185">Reference proteome</keyword>
<proteinExistence type="inferred from homology"/>
<dbReference type="SUPFAM" id="SSF52972">
    <property type="entry name" value="ITPase-like"/>
    <property type="match status" value="1"/>
</dbReference>